<dbReference type="Gene3D" id="3.40.50.720">
    <property type="entry name" value="NAD(P)-binding Rossmann-like Domain"/>
    <property type="match status" value="1"/>
</dbReference>
<protein>
    <recommendedName>
        <fullName evidence="6">NAD(P)-dependent oxidoreductase</fullName>
    </recommendedName>
</protein>
<dbReference type="InterPro" id="IPR020904">
    <property type="entry name" value="Sc_DH/Rdtase_CS"/>
</dbReference>
<sequence length="314" mass="33611">MPDTGESIPENFANDRQKASEAGKDENAPMKAYPRPPFPSQPQSTPGSQTAMDPYPDCGEQSYRGSGRLQGKTALITGADSGIGRAVAIAFAREGADVAVAYLQEEEDARETARWVELAGRQCLLLPGDIAQKQQCHDIVAKTVEKFGRIDVLVNNAAYQMSHESLDDISDDEWVRTFDVNITAIFRICKAALPHMARGSSIINTSSINSDAPKPTLLPYATTKGAIANFTAGLAQLLGPQGIRVNSVAPGPIWTPLIVSTMPPEEVRNFGQQTPLGRPGQPVEVAPLYVLLASDESSYVSGSRYGVTGGKPIL</sequence>
<accession>A0A1H1XTL3</accession>
<dbReference type="Proteomes" id="UP000199524">
    <property type="component" value="Chromosome I"/>
</dbReference>
<evidence type="ECO:0000313" key="5">
    <source>
        <dbReference type="Proteomes" id="UP000199524"/>
    </source>
</evidence>
<dbReference type="PANTHER" id="PTHR48107">
    <property type="entry name" value="NADPH-DEPENDENT ALDEHYDE REDUCTASE-LIKE PROTEIN, CHLOROPLASTIC-RELATED"/>
    <property type="match status" value="1"/>
</dbReference>
<gene>
    <name evidence="4" type="ORF">SAMN05216598_4062</name>
</gene>
<dbReference type="PANTHER" id="PTHR48107:SF16">
    <property type="entry name" value="NADPH-DEPENDENT ALDEHYDE REDUCTASE 1, CHLOROPLASTIC"/>
    <property type="match status" value="1"/>
</dbReference>
<feature type="compositionally biased region" description="Polar residues" evidence="3">
    <location>
        <begin position="41"/>
        <end position="51"/>
    </location>
</feature>
<feature type="region of interest" description="Disordered" evidence="3">
    <location>
        <begin position="1"/>
        <end position="66"/>
    </location>
</feature>
<dbReference type="CDD" id="cd05355">
    <property type="entry name" value="SDR_c1"/>
    <property type="match status" value="1"/>
</dbReference>
<dbReference type="FunFam" id="3.40.50.720:FF:000084">
    <property type="entry name" value="Short-chain dehydrogenase reductase"/>
    <property type="match status" value="1"/>
</dbReference>
<feature type="compositionally biased region" description="Basic and acidic residues" evidence="3">
    <location>
        <begin position="13"/>
        <end position="28"/>
    </location>
</feature>
<evidence type="ECO:0000256" key="1">
    <source>
        <dbReference type="ARBA" id="ARBA00006484"/>
    </source>
</evidence>
<evidence type="ECO:0000256" key="3">
    <source>
        <dbReference type="SAM" id="MobiDB-lite"/>
    </source>
</evidence>
<dbReference type="GO" id="GO:0016614">
    <property type="term" value="F:oxidoreductase activity, acting on CH-OH group of donors"/>
    <property type="evidence" value="ECO:0007669"/>
    <property type="project" value="UniProtKB-ARBA"/>
</dbReference>
<dbReference type="Pfam" id="PF13561">
    <property type="entry name" value="adh_short_C2"/>
    <property type="match status" value="1"/>
</dbReference>
<dbReference type="InterPro" id="IPR036291">
    <property type="entry name" value="NAD(P)-bd_dom_sf"/>
</dbReference>
<organism evidence="4 5">
    <name type="scientific">Pseudomonas asplenii</name>
    <dbReference type="NCBI Taxonomy" id="53407"/>
    <lineage>
        <taxon>Bacteria</taxon>
        <taxon>Pseudomonadati</taxon>
        <taxon>Pseudomonadota</taxon>
        <taxon>Gammaproteobacteria</taxon>
        <taxon>Pseudomonadales</taxon>
        <taxon>Pseudomonadaceae</taxon>
        <taxon>Pseudomonas</taxon>
    </lineage>
</organism>
<dbReference type="AlphaFoldDB" id="A0A1H1XTL3"/>
<proteinExistence type="inferred from homology"/>
<keyword evidence="2" id="KW-0560">Oxidoreductase</keyword>
<keyword evidence="5" id="KW-1185">Reference proteome</keyword>
<evidence type="ECO:0000313" key="4">
    <source>
        <dbReference type="EMBL" id="SDT12492.1"/>
    </source>
</evidence>
<dbReference type="PRINTS" id="PR00080">
    <property type="entry name" value="SDRFAMILY"/>
</dbReference>
<name>A0A1H1XTL3_9PSED</name>
<dbReference type="SUPFAM" id="SSF51735">
    <property type="entry name" value="NAD(P)-binding Rossmann-fold domains"/>
    <property type="match status" value="1"/>
</dbReference>
<dbReference type="EMBL" id="LT629777">
    <property type="protein sequence ID" value="SDT12492.1"/>
    <property type="molecule type" value="Genomic_DNA"/>
</dbReference>
<evidence type="ECO:0000256" key="2">
    <source>
        <dbReference type="ARBA" id="ARBA00023002"/>
    </source>
</evidence>
<dbReference type="PRINTS" id="PR00081">
    <property type="entry name" value="GDHRDH"/>
</dbReference>
<dbReference type="NCBIfam" id="NF005559">
    <property type="entry name" value="PRK07231.1"/>
    <property type="match status" value="1"/>
</dbReference>
<comment type="similarity">
    <text evidence="1">Belongs to the short-chain dehydrogenases/reductases (SDR) family.</text>
</comment>
<reference evidence="5" key="1">
    <citation type="submission" date="2016-10" db="EMBL/GenBank/DDBJ databases">
        <authorList>
            <person name="Varghese N."/>
            <person name="Submissions S."/>
        </authorList>
    </citation>
    <scope>NUCLEOTIDE SEQUENCE [LARGE SCALE GENOMIC DNA]</scope>
    <source>
        <strain evidence="5">ATCC 23835</strain>
    </source>
</reference>
<dbReference type="InterPro" id="IPR002347">
    <property type="entry name" value="SDR_fam"/>
</dbReference>
<evidence type="ECO:0008006" key="6">
    <source>
        <dbReference type="Google" id="ProtNLM"/>
    </source>
</evidence>
<dbReference type="PROSITE" id="PS00061">
    <property type="entry name" value="ADH_SHORT"/>
    <property type="match status" value="1"/>
</dbReference>